<dbReference type="PROSITE" id="PS51725">
    <property type="entry name" value="ABM"/>
    <property type="match status" value="1"/>
</dbReference>
<sequence length="91" mass="10771">MITITAIISGKPEKNDILLPLLKHLVTQTRKESTCLRYDMHATETTYIIWEEWENQDGLDLHNQKPYLLDLIQKSDELTFSIKVYKTQFLF</sequence>
<feature type="domain" description="ABM" evidence="1">
    <location>
        <begin position="2"/>
        <end position="89"/>
    </location>
</feature>
<dbReference type="RefSeq" id="WP_200106725.1">
    <property type="nucleotide sequence ID" value="NZ_JAEHFV010000005.1"/>
</dbReference>
<protein>
    <submittedName>
        <fullName evidence="2">Antibiotic biosynthesis monooxygenase</fullName>
    </submittedName>
</protein>
<evidence type="ECO:0000259" key="1">
    <source>
        <dbReference type="PROSITE" id="PS51725"/>
    </source>
</evidence>
<dbReference type="Pfam" id="PF03992">
    <property type="entry name" value="ABM"/>
    <property type="match status" value="1"/>
</dbReference>
<dbReference type="EMBL" id="JAEHFV010000005">
    <property type="protein sequence ID" value="MBK0370591.1"/>
    <property type="molecule type" value="Genomic_DNA"/>
</dbReference>
<dbReference type="AlphaFoldDB" id="A0A934UK19"/>
<comment type="caution">
    <text evidence="2">The sequence shown here is derived from an EMBL/GenBank/DDBJ whole genome shotgun (WGS) entry which is preliminary data.</text>
</comment>
<reference evidence="2" key="1">
    <citation type="submission" date="2020-12" db="EMBL/GenBank/DDBJ databases">
        <title>Bacterial novel species Flavobacterium sp. SE-1-e isolated from soil.</title>
        <authorList>
            <person name="Jung H.-Y."/>
        </authorList>
    </citation>
    <scope>NUCLEOTIDE SEQUENCE</scope>
    <source>
        <strain evidence="2">SE-1-e</strain>
    </source>
</reference>
<dbReference type="SUPFAM" id="SSF54909">
    <property type="entry name" value="Dimeric alpha+beta barrel"/>
    <property type="match status" value="1"/>
</dbReference>
<dbReference type="Gene3D" id="3.30.70.100">
    <property type="match status" value="1"/>
</dbReference>
<evidence type="ECO:0000313" key="3">
    <source>
        <dbReference type="Proteomes" id="UP000609172"/>
    </source>
</evidence>
<dbReference type="GO" id="GO:0004497">
    <property type="term" value="F:monooxygenase activity"/>
    <property type="evidence" value="ECO:0007669"/>
    <property type="project" value="UniProtKB-KW"/>
</dbReference>
<dbReference type="Proteomes" id="UP000609172">
    <property type="component" value="Unassembled WGS sequence"/>
</dbReference>
<dbReference type="InterPro" id="IPR007138">
    <property type="entry name" value="ABM_dom"/>
</dbReference>
<keyword evidence="2" id="KW-0503">Monooxygenase</keyword>
<keyword evidence="3" id="KW-1185">Reference proteome</keyword>
<evidence type="ECO:0000313" key="2">
    <source>
        <dbReference type="EMBL" id="MBK0370591.1"/>
    </source>
</evidence>
<name>A0A934UK19_9FLAO</name>
<gene>
    <name evidence="2" type="ORF">I5M07_12200</name>
</gene>
<dbReference type="InterPro" id="IPR011008">
    <property type="entry name" value="Dimeric_a/b-barrel"/>
</dbReference>
<organism evidence="2 3">
    <name type="scientific">Flavobacterium agrisoli</name>
    <dbReference type="NCBI Taxonomy" id="2793066"/>
    <lineage>
        <taxon>Bacteria</taxon>
        <taxon>Pseudomonadati</taxon>
        <taxon>Bacteroidota</taxon>
        <taxon>Flavobacteriia</taxon>
        <taxon>Flavobacteriales</taxon>
        <taxon>Flavobacteriaceae</taxon>
        <taxon>Flavobacterium</taxon>
    </lineage>
</organism>
<proteinExistence type="predicted"/>
<accession>A0A934UK19</accession>
<keyword evidence="2" id="KW-0560">Oxidoreductase</keyword>